<feature type="transmembrane region" description="Helical" evidence="9">
    <location>
        <begin position="51"/>
        <end position="69"/>
    </location>
</feature>
<keyword evidence="9" id="KW-0812">Transmembrane</keyword>
<evidence type="ECO:0000256" key="6">
    <source>
        <dbReference type="ARBA" id="ARBA00022777"/>
    </source>
</evidence>
<organism evidence="11 12">
    <name type="scientific">Actinomadura fibrosa</name>
    <dbReference type="NCBI Taxonomy" id="111802"/>
    <lineage>
        <taxon>Bacteria</taxon>
        <taxon>Bacillati</taxon>
        <taxon>Actinomycetota</taxon>
        <taxon>Actinomycetes</taxon>
        <taxon>Streptosporangiales</taxon>
        <taxon>Thermomonosporaceae</taxon>
        <taxon>Actinomadura</taxon>
    </lineage>
</organism>
<dbReference type="Pfam" id="PF07730">
    <property type="entry name" value="HisKA_3"/>
    <property type="match status" value="1"/>
</dbReference>
<keyword evidence="3" id="KW-0597">Phosphoprotein</keyword>
<feature type="domain" description="Signal transduction histidine kinase subgroup 3 dimerisation and phosphoacceptor" evidence="10">
    <location>
        <begin position="187"/>
        <end position="252"/>
    </location>
</feature>
<evidence type="ECO:0000259" key="10">
    <source>
        <dbReference type="Pfam" id="PF07730"/>
    </source>
</evidence>
<evidence type="ECO:0000313" key="11">
    <source>
        <dbReference type="EMBL" id="MFD0690282.1"/>
    </source>
</evidence>
<dbReference type="Gene3D" id="1.20.5.1930">
    <property type="match status" value="1"/>
</dbReference>
<feature type="transmembrane region" description="Helical" evidence="9">
    <location>
        <begin position="20"/>
        <end position="39"/>
    </location>
</feature>
<dbReference type="InterPro" id="IPR036890">
    <property type="entry name" value="HATPase_C_sf"/>
</dbReference>
<dbReference type="Proteomes" id="UP001597063">
    <property type="component" value="Unassembled WGS sequence"/>
</dbReference>
<dbReference type="EMBL" id="JBHTGP010000018">
    <property type="protein sequence ID" value="MFD0690282.1"/>
    <property type="molecule type" value="Genomic_DNA"/>
</dbReference>
<feature type="transmembrane region" description="Helical" evidence="9">
    <location>
        <begin position="134"/>
        <end position="154"/>
    </location>
</feature>
<dbReference type="SUPFAM" id="SSF55874">
    <property type="entry name" value="ATPase domain of HSP90 chaperone/DNA topoisomerase II/histidine kinase"/>
    <property type="match status" value="1"/>
</dbReference>
<keyword evidence="8" id="KW-0902">Two-component regulatory system</keyword>
<evidence type="ECO:0000256" key="1">
    <source>
        <dbReference type="ARBA" id="ARBA00000085"/>
    </source>
</evidence>
<evidence type="ECO:0000256" key="8">
    <source>
        <dbReference type="ARBA" id="ARBA00023012"/>
    </source>
</evidence>
<dbReference type="CDD" id="cd16917">
    <property type="entry name" value="HATPase_UhpB-NarQ-NarX-like"/>
    <property type="match status" value="1"/>
</dbReference>
<name>A0ABW2XWQ9_9ACTN</name>
<keyword evidence="9" id="KW-1133">Transmembrane helix</keyword>
<keyword evidence="9" id="KW-0472">Membrane</keyword>
<dbReference type="InterPro" id="IPR050482">
    <property type="entry name" value="Sensor_HK_TwoCompSys"/>
</dbReference>
<dbReference type="PANTHER" id="PTHR24421:SF10">
    <property type="entry name" value="NITRATE_NITRITE SENSOR PROTEIN NARQ"/>
    <property type="match status" value="1"/>
</dbReference>
<evidence type="ECO:0000256" key="2">
    <source>
        <dbReference type="ARBA" id="ARBA00012438"/>
    </source>
</evidence>
<keyword evidence="4" id="KW-0808">Transferase</keyword>
<evidence type="ECO:0000256" key="4">
    <source>
        <dbReference type="ARBA" id="ARBA00022679"/>
    </source>
</evidence>
<sequence length="399" mass="41582">MDGDSEVDGAPWAGRWCVGGRGAVAVAAVMGLLSGMTVYGRYTGDGDGRALVLDAAAGVLAIGLLPLLMRRPLPAAAALTVLAALSPAATPPATLAALRVAERRRFPVAAAVAAAGVAAHAVQGLWRPSGGISYGWWLLLITAGYGALAGWGALMRAQRALVASLDERARRAEAEQGRRVAEARMLERTRIAREMHDVLAHRLSLLATYAGALEYRPDAPPEQLARAAGVVRAGVHQALDELRDVILLLRDDGTRDADGLGAGVDGARPQPVLADLPRLVEEAREAGDRVELRDEVVDGGGLPPVAGRTAYRVVQEGLTNARKHAAGRPVRVAVEGRPGGRLVVEVRNPLAADGRGPLVPGAGTGLVGLTERVRLAGGRLDHEAAAGEFRLRASLPWPA</sequence>
<gene>
    <name evidence="11" type="ORF">ACFQZM_37740</name>
</gene>
<protein>
    <recommendedName>
        <fullName evidence="2">histidine kinase</fullName>
        <ecNumber evidence="2">2.7.13.3</ecNumber>
    </recommendedName>
</protein>
<evidence type="ECO:0000256" key="9">
    <source>
        <dbReference type="SAM" id="Phobius"/>
    </source>
</evidence>
<reference evidence="12" key="1">
    <citation type="journal article" date="2019" name="Int. J. Syst. Evol. Microbiol.">
        <title>The Global Catalogue of Microorganisms (GCM) 10K type strain sequencing project: providing services to taxonomists for standard genome sequencing and annotation.</title>
        <authorList>
            <consortium name="The Broad Institute Genomics Platform"/>
            <consortium name="The Broad Institute Genome Sequencing Center for Infectious Disease"/>
            <person name="Wu L."/>
            <person name="Ma J."/>
        </authorList>
    </citation>
    <scope>NUCLEOTIDE SEQUENCE [LARGE SCALE GENOMIC DNA]</scope>
    <source>
        <strain evidence="12">JCM 9371</strain>
    </source>
</reference>
<keyword evidence="6 11" id="KW-0418">Kinase</keyword>
<dbReference type="GO" id="GO:0016301">
    <property type="term" value="F:kinase activity"/>
    <property type="evidence" value="ECO:0007669"/>
    <property type="project" value="UniProtKB-KW"/>
</dbReference>
<dbReference type="InterPro" id="IPR011712">
    <property type="entry name" value="Sig_transdc_His_kin_sub3_dim/P"/>
</dbReference>
<keyword evidence="12" id="KW-1185">Reference proteome</keyword>
<keyword evidence="7" id="KW-0067">ATP-binding</keyword>
<proteinExistence type="predicted"/>
<keyword evidence="5" id="KW-0547">Nucleotide-binding</keyword>
<evidence type="ECO:0000256" key="3">
    <source>
        <dbReference type="ARBA" id="ARBA00022553"/>
    </source>
</evidence>
<evidence type="ECO:0000256" key="7">
    <source>
        <dbReference type="ARBA" id="ARBA00022840"/>
    </source>
</evidence>
<evidence type="ECO:0000313" key="12">
    <source>
        <dbReference type="Proteomes" id="UP001597063"/>
    </source>
</evidence>
<accession>A0ABW2XWQ9</accession>
<dbReference type="PANTHER" id="PTHR24421">
    <property type="entry name" value="NITRATE/NITRITE SENSOR PROTEIN NARX-RELATED"/>
    <property type="match status" value="1"/>
</dbReference>
<dbReference type="RefSeq" id="WP_378325142.1">
    <property type="nucleotide sequence ID" value="NZ_JBHTGP010000018.1"/>
</dbReference>
<feature type="transmembrane region" description="Helical" evidence="9">
    <location>
        <begin position="105"/>
        <end position="122"/>
    </location>
</feature>
<evidence type="ECO:0000256" key="5">
    <source>
        <dbReference type="ARBA" id="ARBA00022741"/>
    </source>
</evidence>
<dbReference type="Gene3D" id="3.30.565.10">
    <property type="entry name" value="Histidine kinase-like ATPase, C-terminal domain"/>
    <property type="match status" value="1"/>
</dbReference>
<comment type="catalytic activity">
    <reaction evidence="1">
        <text>ATP + protein L-histidine = ADP + protein N-phospho-L-histidine.</text>
        <dbReference type="EC" id="2.7.13.3"/>
    </reaction>
</comment>
<feature type="transmembrane region" description="Helical" evidence="9">
    <location>
        <begin position="75"/>
        <end position="98"/>
    </location>
</feature>
<dbReference type="EC" id="2.7.13.3" evidence="2"/>
<comment type="caution">
    <text evidence="11">The sequence shown here is derived from an EMBL/GenBank/DDBJ whole genome shotgun (WGS) entry which is preliminary data.</text>
</comment>